<dbReference type="PANTHER" id="PTHR24346:SF110">
    <property type="entry name" value="NON-SPECIFIC SERINE_THREONINE PROTEIN KINASE"/>
    <property type="match status" value="1"/>
</dbReference>
<accession>G7E9T4</accession>
<dbReference type="Pfam" id="PF00069">
    <property type="entry name" value="Pkinase"/>
    <property type="match status" value="1"/>
</dbReference>
<dbReference type="GO" id="GO:0004674">
    <property type="term" value="F:protein serine/threonine kinase activity"/>
    <property type="evidence" value="ECO:0007669"/>
    <property type="project" value="TreeGrafter"/>
</dbReference>
<feature type="region of interest" description="Disordered" evidence="4">
    <location>
        <begin position="1237"/>
        <end position="1281"/>
    </location>
</feature>
<keyword evidence="2 3" id="KW-0067">ATP-binding</keyword>
<organism evidence="6 7">
    <name type="scientific">Mixia osmundae (strain CBS 9802 / IAM 14324 / JCM 22182 / KY 12970)</name>
    <dbReference type="NCBI Taxonomy" id="764103"/>
    <lineage>
        <taxon>Eukaryota</taxon>
        <taxon>Fungi</taxon>
        <taxon>Dikarya</taxon>
        <taxon>Basidiomycota</taxon>
        <taxon>Pucciniomycotina</taxon>
        <taxon>Mixiomycetes</taxon>
        <taxon>Mixiales</taxon>
        <taxon>Mixiaceae</taxon>
        <taxon>Mixia</taxon>
    </lineage>
</organism>
<gene>
    <name evidence="6" type="primary">Mo06101</name>
    <name evidence="6" type="ORF">E5Q_06101</name>
</gene>
<dbReference type="InterPro" id="IPR000719">
    <property type="entry name" value="Prot_kinase_dom"/>
</dbReference>
<feature type="region of interest" description="Disordered" evidence="4">
    <location>
        <begin position="1038"/>
        <end position="1124"/>
    </location>
</feature>
<feature type="compositionally biased region" description="Low complexity" evidence="4">
    <location>
        <begin position="1157"/>
        <end position="1169"/>
    </location>
</feature>
<dbReference type="OMA" id="PCNIFLA"/>
<dbReference type="STRING" id="764103.G7E9T4"/>
<evidence type="ECO:0000256" key="3">
    <source>
        <dbReference type="PROSITE-ProRule" id="PRU10141"/>
    </source>
</evidence>
<feature type="domain" description="Protein kinase" evidence="5">
    <location>
        <begin position="103"/>
        <end position="350"/>
    </location>
</feature>
<evidence type="ECO:0000256" key="4">
    <source>
        <dbReference type="SAM" id="MobiDB-lite"/>
    </source>
</evidence>
<protein>
    <recommendedName>
        <fullName evidence="5">Protein kinase domain-containing protein</fullName>
    </recommendedName>
</protein>
<feature type="region of interest" description="Disordered" evidence="4">
    <location>
        <begin position="615"/>
        <end position="747"/>
    </location>
</feature>
<feature type="compositionally biased region" description="Low complexity" evidence="4">
    <location>
        <begin position="937"/>
        <end position="950"/>
    </location>
</feature>
<dbReference type="RefSeq" id="XP_014568638.1">
    <property type="nucleotide sequence ID" value="XM_014713152.1"/>
</dbReference>
<feature type="region of interest" description="Disordered" evidence="4">
    <location>
        <begin position="1136"/>
        <end position="1169"/>
    </location>
</feature>
<dbReference type="InterPro" id="IPR011009">
    <property type="entry name" value="Kinase-like_dom_sf"/>
</dbReference>
<evidence type="ECO:0000313" key="6">
    <source>
        <dbReference type="EMBL" id="GAA99403.1"/>
    </source>
</evidence>
<dbReference type="eggNOG" id="KOG0583">
    <property type="taxonomic scope" value="Eukaryota"/>
</dbReference>
<dbReference type="GO" id="GO:0035556">
    <property type="term" value="P:intracellular signal transduction"/>
    <property type="evidence" value="ECO:0007669"/>
    <property type="project" value="TreeGrafter"/>
</dbReference>
<feature type="compositionally biased region" description="Polar residues" evidence="4">
    <location>
        <begin position="700"/>
        <end position="711"/>
    </location>
</feature>
<dbReference type="InterPro" id="IPR017441">
    <property type="entry name" value="Protein_kinase_ATP_BS"/>
</dbReference>
<dbReference type="CDD" id="cd14003">
    <property type="entry name" value="STKc_AMPK-like"/>
    <property type="match status" value="1"/>
</dbReference>
<feature type="compositionally biased region" description="Polar residues" evidence="4">
    <location>
        <begin position="421"/>
        <end position="430"/>
    </location>
</feature>
<feature type="compositionally biased region" description="Basic and acidic residues" evidence="4">
    <location>
        <begin position="1259"/>
        <end position="1271"/>
    </location>
</feature>
<evidence type="ECO:0000256" key="2">
    <source>
        <dbReference type="ARBA" id="ARBA00022840"/>
    </source>
</evidence>
<dbReference type="GO" id="GO:0005524">
    <property type="term" value="F:ATP binding"/>
    <property type="evidence" value="ECO:0007669"/>
    <property type="project" value="UniProtKB-UniRule"/>
</dbReference>
<evidence type="ECO:0000259" key="5">
    <source>
        <dbReference type="PROSITE" id="PS50011"/>
    </source>
</evidence>
<dbReference type="InParanoid" id="G7E9T4"/>
<dbReference type="GO" id="GO:0005737">
    <property type="term" value="C:cytoplasm"/>
    <property type="evidence" value="ECO:0007669"/>
    <property type="project" value="TreeGrafter"/>
</dbReference>
<feature type="compositionally biased region" description="Polar residues" evidence="4">
    <location>
        <begin position="52"/>
        <end position="79"/>
    </location>
</feature>
<reference evidence="6 7" key="2">
    <citation type="journal article" date="2012" name="Open Biol.">
        <title>Characteristics of nucleosomes and linker DNA regions on the genome of the basidiomycete Mixia osmundae revealed by mono- and dinucleosome mapping.</title>
        <authorList>
            <person name="Nishida H."/>
            <person name="Kondo S."/>
            <person name="Matsumoto T."/>
            <person name="Suzuki Y."/>
            <person name="Yoshikawa H."/>
            <person name="Taylor T.D."/>
            <person name="Sugiyama J."/>
        </authorList>
    </citation>
    <scope>NUCLEOTIDE SEQUENCE [LARGE SCALE GENOMIC DNA]</scope>
    <source>
        <strain evidence="7">CBS 9802 / IAM 14324 / JCM 22182 / KY 12970</strain>
    </source>
</reference>
<feature type="compositionally biased region" description="Polar residues" evidence="4">
    <location>
        <begin position="1039"/>
        <end position="1051"/>
    </location>
</feature>
<proteinExistence type="predicted"/>
<dbReference type="PROSITE" id="PS00108">
    <property type="entry name" value="PROTEIN_KINASE_ST"/>
    <property type="match status" value="1"/>
</dbReference>
<dbReference type="FunFam" id="1.10.510.10:FF:000571">
    <property type="entry name" value="Maternal embryonic leucine zipper kinase"/>
    <property type="match status" value="1"/>
</dbReference>
<sequence length="1316" mass="142991">MAAAYRMMPNIEATGERPTASHARKPSYILAAPVPGSTLTQLPSVRSKPTDHQPSNASSNATVLSNAQRPTHRSQQSKTQLNHAYQELGNQLCSTGFKTVGNYSLGRVIGEGTYGKVRLAIHRLTSVKCAIKQIPRSFAPPMLTREIHHHRRLHHPHVLKLYEIVATESSIWLVTELCEGGELFDYLVERGRLSNSETRRLFGQLALGVGYLHMQNVVHRDLKLENILLDGKCNIKIADFGFGREFEQRKLMDTYCGTTGYAAPEMIAGKKYTGPEVDVWSMGVILYSLLCGSLPFDDDEEAVVKLLISKGQYDLPDWLNDDARGLIQGILKVEPRDRLTITQILSHPWFTSNYPDYPPISRSPSSPTTAKAEYPFPSPTMASVHPVEPSPLSRELDRASTHSESNSDSAGSDERLRQPSLDATTPSTSEDGGADELRPLTSIAEQDKIPQRPGPKSLQSAESQITLKEAAMPFLETPDRPHWPSPLLGQSLDEGEPAERLSFELPPMNSPSLSIPNDRRTPSRTKRRSVGSIVSEHRVPLVLDPEPAVPDYLAMLSMPPPPLLSSASDRQLLDMLETLGLDSGQIVHSVTTFACDASGAVWWMLRKKADAREAMTAARRRQARKQLSAEATSRSPGSRAAPLHEDPIFSTPARQIWHSARDSDESSSRMSMPTLTLTSSPPVSGGPATTLLATPGDSALSKSVGSVSATHPSLVKSTAVRPSPSRSDTSEDRMALRKAGKTRSTSISMLSRATSALGVKKADEVKGDDSGELREAARPSSGMILANLFTRKISSSGEKALNDSRETIELAKNLESSQGLSVAEPEQLRQVRSISPRSFPAGESRSVSTSPTRHTVDQEPPTNDARSLAESSKSMDAASQSFVTIATTSSRSGRSPKIESKSRQRTTAFFTNVRTWFQEDRRKRGRSSLLSNGPVVNSRGPGRRNSGSSSYAGTPARRPSIGSRTASQTTVLRSRRGSNASMRQGYGGAGLTPLAARRRSEDSRASFDGRWEAYLTPTSEDPHGLGDRQRGSLAGYAMTRSTSQGSASSRTGLYVSSPVYRRPPSTTQVRRIHLSPTLADARLTSSASSARSSSSRRSSISGEPDYDKAGHGSDTIYEEDNEPSLLIERQRSAALDKLSGQERVGRSHSPRLDKNRPASAQSTRRRSSASTIFAAHKTHNVFGAPSTAYNHPPSRSSSSSTFRAPQADRDVFARKDDDEWVDEDDLDRYGDGFGQCASHSSVGSSSSSLVDEDGMPTSGDDRRGLGLDAEIHPQSGNILGRGRYAGIGIRAEDMTINTRKTGGRSAPAAIVEEEEE</sequence>
<dbReference type="HOGENOM" id="CLU_004007_1_1_1"/>
<dbReference type="EMBL" id="BABT02000220">
    <property type="protein sequence ID" value="GAA99403.1"/>
    <property type="molecule type" value="Genomic_DNA"/>
</dbReference>
<feature type="region of interest" description="Disordered" evidence="4">
    <location>
        <begin position="1183"/>
        <end position="1207"/>
    </location>
</feature>
<feature type="compositionally biased region" description="Polar residues" evidence="4">
    <location>
        <begin position="860"/>
        <end position="893"/>
    </location>
</feature>
<dbReference type="InterPro" id="IPR008271">
    <property type="entry name" value="Ser/Thr_kinase_AS"/>
</dbReference>
<feature type="region of interest" description="Disordered" evidence="4">
    <location>
        <begin position="815"/>
        <end position="905"/>
    </location>
</feature>
<feature type="compositionally biased region" description="Low complexity" evidence="4">
    <location>
        <begin position="1085"/>
        <end position="1099"/>
    </location>
</feature>
<feature type="compositionally biased region" description="Polar residues" evidence="4">
    <location>
        <begin position="673"/>
        <end position="682"/>
    </location>
</feature>
<feature type="region of interest" description="Disordered" evidence="4">
    <location>
        <begin position="39"/>
        <end position="79"/>
    </location>
</feature>
<feature type="region of interest" description="Disordered" evidence="4">
    <location>
        <begin position="476"/>
        <end position="531"/>
    </location>
</feature>
<dbReference type="OrthoDB" id="504170at2759"/>
<keyword evidence="1 3" id="KW-0547">Nucleotide-binding</keyword>
<keyword evidence="7" id="KW-1185">Reference proteome</keyword>
<feature type="region of interest" description="Disordered" evidence="4">
    <location>
        <begin position="1"/>
        <end position="23"/>
    </location>
</feature>
<name>G7E9T4_MIXOS</name>
<dbReference type="Gene3D" id="1.10.510.10">
    <property type="entry name" value="Transferase(Phosphotransferase) domain 1"/>
    <property type="match status" value="1"/>
</dbReference>
<dbReference type="PROSITE" id="PS00107">
    <property type="entry name" value="PROTEIN_KINASE_ATP"/>
    <property type="match status" value="1"/>
</dbReference>
<feature type="region of interest" description="Disordered" evidence="4">
    <location>
        <begin position="360"/>
        <end position="436"/>
    </location>
</feature>
<feature type="binding site" evidence="3">
    <location>
        <position position="132"/>
    </location>
    <ligand>
        <name>ATP</name>
        <dbReference type="ChEBI" id="CHEBI:30616"/>
    </ligand>
</feature>
<dbReference type="SUPFAM" id="SSF56112">
    <property type="entry name" value="Protein kinase-like (PK-like)"/>
    <property type="match status" value="1"/>
</dbReference>
<dbReference type="PANTHER" id="PTHR24346">
    <property type="entry name" value="MAP/MICROTUBULE AFFINITY-REGULATING KINASE"/>
    <property type="match status" value="1"/>
</dbReference>
<feature type="region of interest" description="Disordered" evidence="4">
    <location>
        <begin position="920"/>
        <end position="1005"/>
    </location>
</feature>
<feature type="compositionally biased region" description="Basic and acidic residues" evidence="4">
    <location>
        <begin position="1139"/>
        <end position="1156"/>
    </location>
</feature>
<dbReference type="SMART" id="SM00220">
    <property type="entry name" value="S_TKc"/>
    <property type="match status" value="1"/>
</dbReference>
<evidence type="ECO:0000256" key="1">
    <source>
        <dbReference type="ARBA" id="ARBA00022741"/>
    </source>
</evidence>
<dbReference type="PROSITE" id="PS50011">
    <property type="entry name" value="PROTEIN_KINASE_DOM"/>
    <property type="match status" value="1"/>
</dbReference>
<feature type="compositionally biased region" description="Polar residues" evidence="4">
    <location>
        <begin position="962"/>
        <end position="982"/>
    </location>
</feature>
<dbReference type="Proteomes" id="UP000009131">
    <property type="component" value="Unassembled WGS sequence"/>
</dbReference>
<feature type="compositionally biased region" description="Low complexity" evidence="4">
    <location>
        <begin position="1238"/>
        <end position="1248"/>
    </location>
</feature>
<reference evidence="6 7" key="1">
    <citation type="journal article" date="2011" name="J. Gen. Appl. Microbiol.">
        <title>Draft genome sequencing of the enigmatic basidiomycete Mixia osmundae.</title>
        <authorList>
            <person name="Nishida H."/>
            <person name="Nagatsuka Y."/>
            <person name="Sugiyama J."/>
        </authorList>
    </citation>
    <scope>NUCLEOTIDE SEQUENCE [LARGE SCALE GENOMIC DNA]</scope>
    <source>
        <strain evidence="7">CBS 9802 / IAM 14324 / JCM 22182 / KY 12970</strain>
    </source>
</reference>
<evidence type="ECO:0000313" key="7">
    <source>
        <dbReference type="Proteomes" id="UP000009131"/>
    </source>
</evidence>
<comment type="caution">
    <text evidence="6">The sequence shown here is derived from an EMBL/GenBank/DDBJ whole genome shotgun (WGS) entry which is preliminary data.</text>
</comment>